<dbReference type="Gene3D" id="3.20.20.70">
    <property type="entry name" value="Aldolase class I"/>
    <property type="match status" value="1"/>
</dbReference>
<feature type="binding site" evidence="7">
    <location>
        <begin position="306"/>
        <end position="310"/>
    </location>
    <ligand>
        <name>FMN</name>
        <dbReference type="ChEBI" id="CHEBI:58210"/>
    </ligand>
</feature>
<evidence type="ECO:0000256" key="8">
    <source>
        <dbReference type="SAM" id="MobiDB-lite"/>
    </source>
</evidence>
<accession>A0A4U1I5V2</accession>
<dbReference type="PROSITE" id="PS51349">
    <property type="entry name" value="FMN_HYDROXY_ACID_DH_2"/>
    <property type="match status" value="1"/>
</dbReference>
<keyword evidence="3 7" id="KW-0288">FMN</keyword>
<feature type="binding site" evidence="7">
    <location>
        <position position="127"/>
    </location>
    <ligand>
        <name>FMN</name>
        <dbReference type="ChEBI" id="CHEBI:58210"/>
    </ligand>
</feature>
<dbReference type="GO" id="GO:0009060">
    <property type="term" value="P:aerobic respiration"/>
    <property type="evidence" value="ECO:0007669"/>
    <property type="project" value="TreeGrafter"/>
</dbReference>
<evidence type="ECO:0000313" key="11">
    <source>
        <dbReference type="Proteomes" id="UP000305539"/>
    </source>
</evidence>
<dbReference type="EMBL" id="SWJE01000006">
    <property type="protein sequence ID" value="TKC88734.1"/>
    <property type="molecule type" value="Genomic_DNA"/>
</dbReference>
<feature type="binding site" evidence="7">
    <location>
        <begin position="77"/>
        <end position="79"/>
    </location>
    <ligand>
        <name>FMN</name>
        <dbReference type="ChEBI" id="CHEBI:58210"/>
    </ligand>
</feature>
<gene>
    <name evidence="10" type="ORF">FAZ69_13355</name>
</gene>
<dbReference type="GO" id="GO:0005886">
    <property type="term" value="C:plasma membrane"/>
    <property type="evidence" value="ECO:0007669"/>
    <property type="project" value="TreeGrafter"/>
</dbReference>
<proteinExistence type="inferred from homology"/>
<feature type="domain" description="FMN hydroxy acid dehydrogenase" evidence="9">
    <location>
        <begin position="1"/>
        <end position="380"/>
    </location>
</feature>
<evidence type="ECO:0000256" key="2">
    <source>
        <dbReference type="ARBA" id="ARBA00022630"/>
    </source>
</evidence>
<dbReference type="InterPro" id="IPR008259">
    <property type="entry name" value="FMN_hydac_DH_AS"/>
</dbReference>
<keyword evidence="2 7" id="KW-0285">Flavoprotein</keyword>
<dbReference type="PANTHER" id="PTHR10578:SF107">
    <property type="entry name" value="2-HYDROXYACID OXIDASE 1"/>
    <property type="match status" value="1"/>
</dbReference>
<dbReference type="PROSITE" id="PS00557">
    <property type="entry name" value="FMN_HYDROXY_ACID_DH_1"/>
    <property type="match status" value="1"/>
</dbReference>
<feature type="binding site" evidence="7">
    <location>
        <position position="155"/>
    </location>
    <ligand>
        <name>FMN</name>
        <dbReference type="ChEBI" id="CHEBI:58210"/>
    </ligand>
</feature>
<keyword evidence="4" id="KW-0560">Oxidoreductase</keyword>
<dbReference type="GO" id="GO:0004459">
    <property type="term" value="F:L-lactate dehydrogenase (NAD+) activity"/>
    <property type="evidence" value="ECO:0007669"/>
    <property type="project" value="TreeGrafter"/>
</dbReference>
<evidence type="ECO:0000256" key="3">
    <source>
        <dbReference type="ARBA" id="ARBA00022643"/>
    </source>
</evidence>
<evidence type="ECO:0000259" key="9">
    <source>
        <dbReference type="PROSITE" id="PS51349"/>
    </source>
</evidence>
<comment type="caution">
    <text evidence="10">The sequence shown here is derived from an EMBL/GenBank/DDBJ whole genome shotgun (WGS) entry which is preliminary data.</text>
</comment>
<organism evidence="10 11">
    <name type="scientific">Trinickia terrae</name>
    <dbReference type="NCBI Taxonomy" id="2571161"/>
    <lineage>
        <taxon>Bacteria</taxon>
        <taxon>Pseudomonadati</taxon>
        <taxon>Pseudomonadota</taxon>
        <taxon>Betaproteobacteria</taxon>
        <taxon>Burkholderiales</taxon>
        <taxon>Burkholderiaceae</taxon>
        <taxon>Trinickia</taxon>
    </lineage>
</organism>
<evidence type="ECO:0000256" key="1">
    <source>
        <dbReference type="ARBA" id="ARBA00001917"/>
    </source>
</evidence>
<evidence type="ECO:0000313" key="10">
    <source>
        <dbReference type="EMBL" id="TKC88734.1"/>
    </source>
</evidence>
<evidence type="ECO:0000256" key="6">
    <source>
        <dbReference type="PIRSR" id="PIRSR000138-1"/>
    </source>
</evidence>
<feature type="binding site" evidence="7">
    <location>
        <position position="24"/>
    </location>
    <ligand>
        <name>glyoxylate</name>
        <dbReference type="ChEBI" id="CHEBI:36655"/>
    </ligand>
</feature>
<dbReference type="RefSeq" id="WP_136895176.1">
    <property type="nucleotide sequence ID" value="NZ_SWJE01000006.1"/>
</dbReference>
<dbReference type="InterPro" id="IPR037396">
    <property type="entry name" value="FMN_HAD"/>
</dbReference>
<feature type="binding site" evidence="7">
    <location>
        <position position="275"/>
    </location>
    <ligand>
        <name>glyoxylate</name>
        <dbReference type="ChEBI" id="CHEBI:36655"/>
    </ligand>
</feature>
<feature type="binding site" evidence="7">
    <location>
        <position position="251"/>
    </location>
    <ligand>
        <name>FMN</name>
        <dbReference type="ChEBI" id="CHEBI:58210"/>
    </ligand>
</feature>
<feature type="binding site" evidence="7">
    <location>
        <position position="273"/>
    </location>
    <ligand>
        <name>FMN</name>
        <dbReference type="ChEBI" id="CHEBI:58210"/>
    </ligand>
</feature>
<dbReference type="FunFam" id="3.20.20.70:FF:000029">
    <property type="entry name" value="L-lactate dehydrogenase"/>
    <property type="match status" value="1"/>
</dbReference>
<evidence type="ECO:0000256" key="4">
    <source>
        <dbReference type="ARBA" id="ARBA00023002"/>
    </source>
</evidence>
<feature type="binding site" evidence="7">
    <location>
        <position position="106"/>
    </location>
    <ligand>
        <name>FMN</name>
        <dbReference type="ChEBI" id="CHEBI:58210"/>
    </ligand>
</feature>
<feature type="binding site" evidence="7">
    <location>
        <position position="129"/>
    </location>
    <ligand>
        <name>glyoxylate</name>
        <dbReference type="ChEBI" id="CHEBI:36655"/>
    </ligand>
</feature>
<dbReference type="PIRSF" id="PIRSF000138">
    <property type="entry name" value="Al-hdrx_acd_dh"/>
    <property type="match status" value="1"/>
</dbReference>
<evidence type="ECO:0000256" key="7">
    <source>
        <dbReference type="PIRSR" id="PIRSR000138-2"/>
    </source>
</evidence>
<feature type="binding site" evidence="7">
    <location>
        <position position="164"/>
    </location>
    <ligand>
        <name>glyoxylate</name>
        <dbReference type="ChEBI" id="CHEBI:36655"/>
    </ligand>
</feature>
<dbReference type="Proteomes" id="UP000305539">
    <property type="component" value="Unassembled WGS sequence"/>
</dbReference>
<comment type="similarity">
    <text evidence="5">Belongs to the FMN-dependent alpha-hydroxy acid dehydrogenase family.</text>
</comment>
<dbReference type="Pfam" id="PF01070">
    <property type="entry name" value="FMN_dh"/>
    <property type="match status" value="1"/>
</dbReference>
<evidence type="ECO:0000256" key="5">
    <source>
        <dbReference type="ARBA" id="ARBA00024042"/>
    </source>
</evidence>
<dbReference type="InterPro" id="IPR012133">
    <property type="entry name" value="Alpha-hydoxy_acid_DH_FMN"/>
</dbReference>
<dbReference type="AlphaFoldDB" id="A0A4U1I5V2"/>
<sequence length="411" mass="44540">MICSNVADYREAARRSLPGFAYHYLEGGAEDEITMARNRTAFQRIGFEPRVLVNVDAIDTHTTLAGAPAAWPAVVGPTGLNGLYWPRAEETLAQAAHAAGLPFALSTASTSLIEDVRRASDGELWLQLYVQQDRRIAENMMARARANGFTTLLLTVDTPVAGQRDHYARTGFALPLRWTPRLLWDVATHPRWAARVGRHGVPQLVNIAKSADIGPGIEAQAAALSRQMDRSLEWDDLAWLRRNWPGKILIKGVQSVDDAMRASQHDVDGVVLSNHGGRQLDGAPSAMEVLAEARGSMRRGFDLFIDGGVRRGSDIVKAVALGARGVLLGRAPLYGLAGHGRKGVDHVLALLYNELQICLRLIGCARIDALDASRLRLYETTVGTPAPDPARGSKRPAGARASPRGFDGQTT</sequence>
<dbReference type="PANTHER" id="PTHR10578">
    <property type="entry name" value="S -2-HYDROXY-ACID OXIDASE-RELATED"/>
    <property type="match status" value="1"/>
</dbReference>
<comment type="cofactor">
    <cofactor evidence="1">
        <name>FMN</name>
        <dbReference type="ChEBI" id="CHEBI:58210"/>
    </cofactor>
</comment>
<reference evidence="10 11" key="1">
    <citation type="submission" date="2019-04" db="EMBL/GenBank/DDBJ databases">
        <title>Trinickia sp. 7GSK02, isolated from subtropical forest soil.</title>
        <authorList>
            <person name="Gao Z.-H."/>
            <person name="Qiu L.-H."/>
        </authorList>
    </citation>
    <scope>NUCLEOTIDE SEQUENCE [LARGE SCALE GENOMIC DNA]</scope>
    <source>
        <strain evidence="10 11">7GSK02</strain>
    </source>
</reference>
<dbReference type="InterPro" id="IPR000262">
    <property type="entry name" value="FMN-dep_DH"/>
</dbReference>
<feature type="binding site" evidence="7">
    <location>
        <position position="278"/>
    </location>
    <ligand>
        <name>glyoxylate</name>
        <dbReference type="ChEBI" id="CHEBI:36655"/>
    </ligand>
</feature>
<keyword evidence="11" id="KW-1185">Reference proteome</keyword>
<name>A0A4U1I5V2_9BURK</name>
<feature type="binding site" evidence="7">
    <location>
        <begin position="329"/>
        <end position="330"/>
    </location>
    <ligand>
        <name>FMN</name>
        <dbReference type="ChEBI" id="CHEBI:58210"/>
    </ligand>
</feature>
<feature type="region of interest" description="Disordered" evidence="8">
    <location>
        <begin position="382"/>
        <end position="411"/>
    </location>
</feature>
<protein>
    <submittedName>
        <fullName evidence="10">Alpha-hydroxy-acid oxidizing protein</fullName>
    </submittedName>
</protein>
<dbReference type="InterPro" id="IPR013785">
    <property type="entry name" value="Aldolase_TIM"/>
</dbReference>
<dbReference type="OrthoDB" id="9770452at2"/>
<dbReference type="SUPFAM" id="SSF51395">
    <property type="entry name" value="FMN-linked oxidoreductases"/>
    <property type="match status" value="1"/>
</dbReference>
<feature type="active site" description="Proton acceptor" evidence="6">
    <location>
        <position position="275"/>
    </location>
</feature>
<dbReference type="GO" id="GO:0010181">
    <property type="term" value="F:FMN binding"/>
    <property type="evidence" value="ECO:0007669"/>
    <property type="project" value="InterPro"/>
</dbReference>